<feature type="transmembrane region" description="Helical" evidence="1">
    <location>
        <begin position="44"/>
        <end position="68"/>
    </location>
</feature>
<organism evidence="2 3">
    <name type="scientific">Arthrobacter alpinus</name>
    <dbReference type="NCBI Taxonomy" id="656366"/>
    <lineage>
        <taxon>Bacteria</taxon>
        <taxon>Bacillati</taxon>
        <taxon>Actinomycetota</taxon>
        <taxon>Actinomycetes</taxon>
        <taxon>Micrococcales</taxon>
        <taxon>Micrococcaceae</taxon>
        <taxon>Arthrobacter</taxon>
    </lineage>
</organism>
<dbReference type="KEGG" id="aaq:AOC05_00275"/>
<evidence type="ECO:0000313" key="2">
    <source>
        <dbReference type="EMBL" id="ALE91161.1"/>
    </source>
</evidence>
<evidence type="ECO:0000313" key="3">
    <source>
        <dbReference type="Proteomes" id="UP000062833"/>
    </source>
</evidence>
<evidence type="ECO:0000256" key="1">
    <source>
        <dbReference type="SAM" id="Phobius"/>
    </source>
</evidence>
<keyword evidence="1" id="KW-0472">Membrane</keyword>
<keyword evidence="3" id="KW-1185">Reference proteome</keyword>
<sequence>MARFDRFWPEIVALFAGTILGVWADRLIEPILAPFLADDPAIVYGAVVTLQGTLLGFVLAALTIVLGFSQSPQFKILKISGQLPTLYNVYIAGIRAHAVSTGTALIALLVTVGSSIAPTLAWLVATTCTLALVRLGRTLWATKKVVNALGSDLSREPGER</sequence>
<reference evidence="3" key="1">
    <citation type="submission" date="2015-09" db="EMBL/GenBank/DDBJ databases">
        <title>Complete genome of Arthrobacter alpinus strain R3.8.</title>
        <authorList>
            <person name="See-Too W.S."/>
            <person name="Chan K.G."/>
        </authorList>
    </citation>
    <scope>NUCLEOTIDE SEQUENCE [LARGE SCALE GENOMIC DNA]</scope>
    <source>
        <strain evidence="3">R3.8</strain>
    </source>
</reference>
<name>A0A0M4QUF4_9MICC</name>
<gene>
    <name evidence="2" type="ORF">AOC05_00275</name>
</gene>
<keyword evidence="1" id="KW-1133">Transmembrane helix</keyword>
<keyword evidence="1" id="KW-0812">Transmembrane</keyword>
<accession>A0A0M4QUF4</accession>
<dbReference type="PATRIC" id="fig|656366.3.peg.54"/>
<dbReference type="AlphaFoldDB" id="A0A0M4QUF4"/>
<feature type="transmembrane region" description="Helical" evidence="1">
    <location>
        <begin position="7"/>
        <end position="24"/>
    </location>
</feature>
<feature type="transmembrane region" description="Helical" evidence="1">
    <location>
        <begin position="89"/>
        <end position="110"/>
    </location>
</feature>
<protein>
    <submittedName>
        <fullName evidence="2">Uncharacterized protein</fullName>
    </submittedName>
</protein>
<dbReference type="EMBL" id="CP012677">
    <property type="protein sequence ID" value="ALE91161.1"/>
    <property type="molecule type" value="Genomic_DNA"/>
</dbReference>
<proteinExistence type="predicted"/>
<dbReference type="RefSeq" id="WP_062004651.1">
    <property type="nucleotide sequence ID" value="NZ_CP012677.1"/>
</dbReference>
<dbReference type="Proteomes" id="UP000062833">
    <property type="component" value="Chromosome"/>
</dbReference>
<feature type="transmembrane region" description="Helical" evidence="1">
    <location>
        <begin position="116"/>
        <end position="135"/>
    </location>
</feature>